<evidence type="ECO:0000256" key="1">
    <source>
        <dbReference type="SAM" id="Coils"/>
    </source>
</evidence>
<reference evidence="4" key="1">
    <citation type="submission" date="2016-10" db="EMBL/GenBank/DDBJ databases">
        <authorList>
            <person name="Varghese N."/>
            <person name="Submissions S."/>
        </authorList>
    </citation>
    <scope>NUCLEOTIDE SEQUENCE [LARGE SCALE GENOMIC DNA]</scope>
    <source>
        <strain evidence="4">DSM 241</strain>
    </source>
</reference>
<dbReference type="Proteomes" id="UP000199256">
    <property type="component" value="Unassembled WGS sequence"/>
</dbReference>
<accession>A0A1H7Q635</accession>
<keyword evidence="3" id="KW-0489">Methyltransferase</keyword>
<evidence type="ECO:0000313" key="3">
    <source>
        <dbReference type="EMBL" id="SEL43530.1"/>
    </source>
</evidence>
<evidence type="ECO:0000256" key="2">
    <source>
        <dbReference type="SAM" id="MobiDB-lite"/>
    </source>
</evidence>
<proteinExistence type="predicted"/>
<dbReference type="PANTHER" id="PTHR38043">
    <property type="entry name" value="PROTEIN HEMX"/>
    <property type="match status" value="1"/>
</dbReference>
<organism evidence="3 4">
    <name type="scientific">Ectothiorhodospira marina</name>
    <dbReference type="NCBI Taxonomy" id="1396821"/>
    <lineage>
        <taxon>Bacteria</taxon>
        <taxon>Pseudomonadati</taxon>
        <taxon>Pseudomonadota</taxon>
        <taxon>Gammaproteobacteria</taxon>
        <taxon>Chromatiales</taxon>
        <taxon>Ectothiorhodospiraceae</taxon>
        <taxon>Ectothiorhodospira</taxon>
    </lineage>
</organism>
<feature type="compositionally biased region" description="Polar residues" evidence="2">
    <location>
        <begin position="33"/>
        <end position="43"/>
    </location>
</feature>
<gene>
    <name evidence="3" type="ORF">SAMN05444515_11645</name>
</gene>
<feature type="compositionally biased region" description="Low complexity" evidence="2">
    <location>
        <begin position="9"/>
        <end position="23"/>
    </location>
</feature>
<dbReference type="GO" id="GO:0008168">
    <property type="term" value="F:methyltransferase activity"/>
    <property type="evidence" value="ECO:0007669"/>
    <property type="project" value="UniProtKB-KW"/>
</dbReference>
<dbReference type="AlphaFoldDB" id="A0A1H7Q635"/>
<dbReference type="STRING" id="1396821.SAMN05444515_11645"/>
<feature type="region of interest" description="Disordered" evidence="2">
    <location>
        <begin position="1"/>
        <end position="155"/>
    </location>
</feature>
<feature type="coiled-coil region" evidence="1">
    <location>
        <begin position="180"/>
        <end position="268"/>
    </location>
</feature>
<dbReference type="RefSeq" id="WP_090254974.1">
    <property type="nucleotide sequence ID" value="NZ_FOAA01000016.1"/>
</dbReference>
<dbReference type="PANTHER" id="PTHR38043:SF1">
    <property type="entry name" value="PROTEIN HEMX"/>
    <property type="match status" value="1"/>
</dbReference>
<feature type="region of interest" description="Disordered" evidence="2">
    <location>
        <begin position="477"/>
        <end position="500"/>
    </location>
</feature>
<protein>
    <submittedName>
        <fullName evidence="3">Uroporphyrin-3 C-methyltransferase</fullName>
    </submittedName>
</protein>
<keyword evidence="4" id="KW-1185">Reference proteome</keyword>
<evidence type="ECO:0000313" key="4">
    <source>
        <dbReference type="Proteomes" id="UP000199256"/>
    </source>
</evidence>
<feature type="coiled-coil region" evidence="1">
    <location>
        <begin position="429"/>
        <end position="456"/>
    </location>
</feature>
<dbReference type="InterPro" id="IPR007470">
    <property type="entry name" value="HemX"/>
</dbReference>
<feature type="compositionally biased region" description="Basic and acidic residues" evidence="2">
    <location>
        <begin position="477"/>
        <end position="487"/>
    </location>
</feature>
<dbReference type="OrthoDB" id="5739852at2"/>
<dbReference type="EMBL" id="FOAA01000016">
    <property type="protein sequence ID" value="SEL43530.1"/>
    <property type="molecule type" value="Genomic_DNA"/>
</dbReference>
<dbReference type="GO" id="GO:0032259">
    <property type="term" value="P:methylation"/>
    <property type="evidence" value="ECO:0007669"/>
    <property type="project" value="UniProtKB-KW"/>
</dbReference>
<keyword evidence="3" id="KW-0808">Transferase</keyword>
<keyword evidence="1" id="KW-0175">Coiled coil</keyword>
<dbReference type="Pfam" id="PF04375">
    <property type="entry name" value="HemX"/>
    <property type="match status" value="1"/>
</dbReference>
<feature type="compositionally biased region" description="Basic and acidic residues" evidence="2">
    <location>
        <begin position="85"/>
        <end position="111"/>
    </location>
</feature>
<feature type="compositionally biased region" description="Basic and acidic residues" evidence="2">
    <location>
        <begin position="45"/>
        <end position="61"/>
    </location>
</feature>
<sequence>MSRQRSNPKAKGGAKPTATGAGTPEEKTKTRSRGQASGHSLSAATKRDTVAYNADSKDKDALSGQVGTKPADQAGADKTQTPKPEASKPVDNKPETSKADSTKSGSDKSEPVKGTAAKATGSSPGAAKPAPAQGGGGAGRTPPPPSGGQSSGRNSKLPLIVGGVAVVLALGIGMNASSNANKAMEMANEANDRLSSALRELAEIEERTQALPETISRMETQVSELEGDVRTELEKALEEARTELASIEERQQRRLETLEEGLGAIQNESERPHREWQAAEVTYLLGIADHRLNLMDDPKGAIAALKSADTMLQAMGDPKYSEVRDAIAEEIAALEGYEGSNVQEIVAALDEIVEELQPLPLQKPETESGGRLSLVNGDAPNGDSPWWERAYYQVVSELNQQVTVRRHDQAVRSMPDADAELFMRQALALRIESARLAALRDNEDEYRENLQSARAMLAEYFASEPVAPLMKRLEDLEKRDLRPEQPEIGKSAELLAELEG</sequence>
<feature type="compositionally biased region" description="Low complexity" evidence="2">
    <location>
        <begin position="119"/>
        <end position="132"/>
    </location>
</feature>
<name>A0A1H7Q635_9GAMM</name>